<sequence>MSVTSMLDRDAYVYAEVDRLIGLPAGTAKRWINGYERGGKEHPPILRVMPRDTAWVTWGEFARDSHARRIPRSAKGTHRAAARGN</sequence>
<gene>
    <name evidence="1" type="ORF">LAUMK4_00281</name>
</gene>
<evidence type="ECO:0000313" key="1">
    <source>
        <dbReference type="EMBL" id="VAZ87169.1"/>
    </source>
</evidence>
<keyword evidence="2" id="KW-1185">Reference proteome</keyword>
<dbReference type="Proteomes" id="UP000271464">
    <property type="component" value="Unassembled WGS sequence"/>
</dbReference>
<comment type="caution">
    <text evidence="1">The sequence shown here is derived from an EMBL/GenBank/DDBJ whole genome shotgun (WGS) entry which is preliminary data.</text>
</comment>
<protein>
    <recommendedName>
        <fullName evidence="3">DNA-binding protein</fullName>
    </recommendedName>
</protein>
<evidence type="ECO:0008006" key="3">
    <source>
        <dbReference type="Google" id="ProtNLM"/>
    </source>
</evidence>
<accession>A0ABY6RBY0</accession>
<reference evidence="1 2" key="1">
    <citation type="submission" date="2018-09" db="EMBL/GenBank/DDBJ databases">
        <authorList>
            <person name="Tagini F."/>
        </authorList>
    </citation>
    <scope>NUCLEOTIDE SEQUENCE [LARGE SCALE GENOMIC DNA]</scope>
    <source>
        <strain evidence="1 2">MK4</strain>
    </source>
</reference>
<proteinExistence type="predicted"/>
<evidence type="ECO:0000313" key="2">
    <source>
        <dbReference type="Proteomes" id="UP000271464"/>
    </source>
</evidence>
<dbReference type="EMBL" id="UPHM01000007">
    <property type="protein sequence ID" value="VAZ87169.1"/>
    <property type="molecule type" value="Genomic_DNA"/>
</dbReference>
<organism evidence="1 2">
    <name type="scientific">Mycobacterium persicum</name>
    <dbReference type="NCBI Taxonomy" id="1487726"/>
    <lineage>
        <taxon>Bacteria</taxon>
        <taxon>Bacillati</taxon>
        <taxon>Actinomycetota</taxon>
        <taxon>Actinomycetes</taxon>
        <taxon>Mycobacteriales</taxon>
        <taxon>Mycobacteriaceae</taxon>
        <taxon>Mycobacterium</taxon>
    </lineage>
</organism>
<name>A0ABY6RBY0_9MYCO</name>